<evidence type="ECO:0000313" key="1">
    <source>
        <dbReference type="EMBL" id="WOD15563.1"/>
    </source>
</evidence>
<accession>A0ABZ0EHC1</accession>
<keyword evidence="2" id="KW-1185">Reference proteome</keyword>
<dbReference type="Proteomes" id="UP001302652">
    <property type="component" value="Chromosome 2"/>
</dbReference>
<dbReference type="EMBL" id="CP136512">
    <property type="protein sequence ID" value="WOD15563.1"/>
    <property type="molecule type" value="Genomic_DNA"/>
</dbReference>
<gene>
    <name evidence="1" type="ORF">RW095_20030</name>
</gene>
<protein>
    <recommendedName>
        <fullName evidence="3">LacI family transcriptional regulator</fullName>
    </recommendedName>
</protein>
<organism evidence="1 2">
    <name type="scientific">Paraburkholderia kirstenboschensis</name>
    <dbReference type="NCBI Taxonomy" id="1245436"/>
    <lineage>
        <taxon>Bacteria</taxon>
        <taxon>Pseudomonadati</taxon>
        <taxon>Pseudomonadota</taxon>
        <taxon>Betaproteobacteria</taxon>
        <taxon>Burkholderiales</taxon>
        <taxon>Burkholderiaceae</taxon>
        <taxon>Paraburkholderia</taxon>
    </lineage>
</organism>
<sequence length="70" mass="7458">MPLASLIVYDGLPPDVAFPHTVTAVVQRTGQSTGHIIAELVMDAINDRTGWTHRLVQPSVEPGDTDGPPV</sequence>
<evidence type="ECO:0000313" key="2">
    <source>
        <dbReference type="Proteomes" id="UP001302652"/>
    </source>
</evidence>
<dbReference type="RefSeq" id="WP_317017876.1">
    <property type="nucleotide sequence ID" value="NZ_CP136512.1"/>
</dbReference>
<reference evidence="1 2" key="1">
    <citation type="submission" date="2023-10" db="EMBL/GenBank/DDBJ databases">
        <title>Surface-active antibiotics is a multifunctional adaptation for post-fire microbes.</title>
        <authorList>
            <person name="Liu M.D."/>
            <person name="Du Y."/>
            <person name="Koupaei S.K."/>
            <person name="Kim N.R."/>
            <person name="Zhang W."/>
            <person name="Traxler M.F."/>
        </authorList>
    </citation>
    <scope>NUCLEOTIDE SEQUENCE [LARGE SCALE GENOMIC DNA]</scope>
    <source>
        <strain evidence="1 2">F3</strain>
    </source>
</reference>
<evidence type="ECO:0008006" key="3">
    <source>
        <dbReference type="Google" id="ProtNLM"/>
    </source>
</evidence>
<proteinExistence type="predicted"/>
<name>A0ABZ0EHC1_9BURK</name>